<evidence type="ECO:0000256" key="3">
    <source>
        <dbReference type="ARBA" id="ARBA00022833"/>
    </source>
</evidence>
<keyword evidence="5" id="KW-0175">Coiled coil</keyword>
<feature type="compositionally biased region" description="Acidic residues" evidence="6">
    <location>
        <begin position="248"/>
        <end position="267"/>
    </location>
</feature>
<keyword evidence="10" id="KW-1185">Reference proteome</keyword>
<dbReference type="SUPFAM" id="SSF90229">
    <property type="entry name" value="CCCH zinc finger"/>
    <property type="match status" value="1"/>
</dbReference>
<feature type="coiled-coil region" evidence="5">
    <location>
        <begin position="428"/>
        <end position="479"/>
    </location>
</feature>
<name>A0A5D2KRW5_GOSTO</name>
<proteinExistence type="predicted"/>
<dbReference type="InterPro" id="IPR000467">
    <property type="entry name" value="G_patch_dom"/>
</dbReference>
<evidence type="ECO:0000256" key="5">
    <source>
        <dbReference type="SAM" id="Coils"/>
    </source>
</evidence>
<evidence type="ECO:0000259" key="7">
    <source>
        <dbReference type="PROSITE" id="PS50103"/>
    </source>
</evidence>
<dbReference type="GO" id="GO:0003676">
    <property type="term" value="F:nucleic acid binding"/>
    <property type="evidence" value="ECO:0007669"/>
    <property type="project" value="InterPro"/>
</dbReference>
<feature type="domain" description="C3H1-type" evidence="7">
    <location>
        <begin position="144"/>
        <end position="171"/>
    </location>
</feature>
<keyword evidence="1 4" id="KW-0479">Metal-binding</keyword>
<feature type="compositionally biased region" description="Basic residues" evidence="6">
    <location>
        <begin position="356"/>
        <end position="370"/>
    </location>
</feature>
<feature type="compositionally biased region" description="Basic and acidic residues" evidence="6">
    <location>
        <begin position="371"/>
        <end position="380"/>
    </location>
</feature>
<dbReference type="Proteomes" id="UP000322667">
    <property type="component" value="Chromosome D05"/>
</dbReference>
<dbReference type="InterPro" id="IPR036855">
    <property type="entry name" value="Znf_CCCH_sf"/>
</dbReference>
<accession>A0A5D2KRW5</accession>
<dbReference type="AlphaFoldDB" id="A0A5D2KRW5"/>
<reference evidence="9 10" key="1">
    <citation type="submission" date="2019-07" db="EMBL/GenBank/DDBJ databases">
        <title>WGS assembly of Gossypium tomentosum.</title>
        <authorList>
            <person name="Chen Z.J."/>
            <person name="Sreedasyam A."/>
            <person name="Ando A."/>
            <person name="Song Q."/>
            <person name="De L."/>
            <person name="Hulse-Kemp A."/>
            <person name="Ding M."/>
            <person name="Ye W."/>
            <person name="Kirkbride R."/>
            <person name="Jenkins J."/>
            <person name="Plott C."/>
            <person name="Lovell J."/>
            <person name="Lin Y.-M."/>
            <person name="Vaughn R."/>
            <person name="Liu B."/>
            <person name="Li W."/>
            <person name="Simpson S."/>
            <person name="Scheffler B."/>
            <person name="Saski C."/>
            <person name="Grover C."/>
            <person name="Hu G."/>
            <person name="Conover J."/>
            <person name="Carlson J."/>
            <person name="Shu S."/>
            <person name="Boston L."/>
            <person name="Williams M."/>
            <person name="Peterson D."/>
            <person name="Mcgee K."/>
            <person name="Jones D."/>
            <person name="Wendel J."/>
            <person name="Stelly D."/>
            <person name="Grimwood J."/>
            <person name="Schmutz J."/>
        </authorList>
    </citation>
    <scope>NUCLEOTIDE SEQUENCE [LARGE SCALE GENOMIC DNA]</scope>
    <source>
        <strain evidence="9">7179.01</strain>
    </source>
</reference>
<keyword evidence="3 4" id="KW-0862">Zinc</keyword>
<dbReference type="InterPro" id="IPR041367">
    <property type="entry name" value="Znf-CCCH_4"/>
</dbReference>
<feature type="region of interest" description="Disordered" evidence="6">
    <location>
        <begin position="344"/>
        <end position="424"/>
    </location>
</feature>
<evidence type="ECO:0000256" key="4">
    <source>
        <dbReference type="PROSITE-ProRule" id="PRU00723"/>
    </source>
</evidence>
<feature type="domain" description="G-patch" evidence="8">
    <location>
        <begin position="299"/>
        <end position="345"/>
    </location>
</feature>
<dbReference type="PANTHER" id="PTHR47650">
    <property type="entry name" value="ZINC FINGER CCCH DOMAIN-CONTAINING PROTEIN 22"/>
    <property type="match status" value="1"/>
</dbReference>
<dbReference type="PROSITE" id="PS50174">
    <property type="entry name" value="G_PATCH"/>
    <property type="match status" value="1"/>
</dbReference>
<dbReference type="PROSITE" id="PS50103">
    <property type="entry name" value="ZF_C3H1"/>
    <property type="match status" value="1"/>
</dbReference>
<dbReference type="InterPro" id="IPR000571">
    <property type="entry name" value="Znf_CCCH"/>
</dbReference>
<dbReference type="SMART" id="SM00443">
    <property type="entry name" value="G_patch"/>
    <property type="match status" value="1"/>
</dbReference>
<feature type="compositionally biased region" description="Basic and acidic residues" evidence="6">
    <location>
        <begin position="344"/>
        <end position="355"/>
    </location>
</feature>
<evidence type="ECO:0000313" key="9">
    <source>
        <dbReference type="EMBL" id="TYH69609.1"/>
    </source>
</evidence>
<dbReference type="Pfam" id="PF01585">
    <property type="entry name" value="G-patch"/>
    <property type="match status" value="1"/>
</dbReference>
<feature type="region of interest" description="Disordered" evidence="6">
    <location>
        <begin position="247"/>
        <end position="270"/>
    </location>
</feature>
<evidence type="ECO:0000256" key="2">
    <source>
        <dbReference type="ARBA" id="ARBA00022771"/>
    </source>
</evidence>
<feature type="zinc finger region" description="C3H1-type" evidence="4">
    <location>
        <begin position="144"/>
        <end position="171"/>
    </location>
</feature>
<dbReference type="PANTHER" id="PTHR47650:SF2">
    <property type="entry name" value="ZINC FINGER CCCH DOMAIN-CONTAINING PROTEIN 22"/>
    <property type="match status" value="1"/>
</dbReference>
<keyword evidence="2 4" id="KW-0863">Zinc-finger</keyword>
<dbReference type="GO" id="GO:0008270">
    <property type="term" value="F:zinc ion binding"/>
    <property type="evidence" value="ECO:0007669"/>
    <property type="project" value="UniProtKB-KW"/>
</dbReference>
<feature type="coiled-coil region" evidence="5">
    <location>
        <begin position="1"/>
        <end position="64"/>
    </location>
</feature>
<evidence type="ECO:0008006" key="11">
    <source>
        <dbReference type="Google" id="ProtNLM"/>
    </source>
</evidence>
<organism evidence="9 10">
    <name type="scientific">Gossypium tomentosum</name>
    <name type="common">Hawaiian cotton</name>
    <name type="synonym">Gossypium sandvicense</name>
    <dbReference type="NCBI Taxonomy" id="34277"/>
    <lineage>
        <taxon>Eukaryota</taxon>
        <taxon>Viridiplantae</taxon>
        <taxon>Streptophyta</taxon>
        <taxon>Embryophyta</taxon>
        <taxon>Tracheophyta</taxon>
        <taxon>Spermatophyta</taxon>
        <taxon>Magnoliopsida</taxon>
        <taxon>eudicotyledons</taxon>
        <taxon>Gunneridae</taxon>
        <taxon>Pentapetalae</taxon>
        <taxon>rosids</taxon>
        <taxon>malvids</taxon>
        <taxon>Malvales</taxon>
        <taxon>Malvaceae</taxon>
        <taxon>Malvoideae</taxon>
        <taxon>Gossypium</taxon>
    </lineage>
</organism>
<evidence type="ECO:0000313" key="10">
    <source>
        <dbReference type="Proteomes" id="UP000322667"/>
    </source>
</evidence>
<dbReference type="Pfam" id="PF18044">
    <property type="entry name" value="zf-CCCH_4"/>
    <property type="match status" value="1"/>
</dbReference>
<evidence type="ECO:0000259" key="8">
    <source>
        <dbReference type="PROSITE" id="PS50174"/>
    </source>
</evidence>
<dbReference type="Gene3D" id="2.30.30.140">
    <property type="match status" value="1"/>
</dbReference>
<dbReference type="EMBL" id="CM017627">
    <property type="protein sequence ID" value="TYH69609.1"/>
    <property type="molecule type" value="Genomic_DNA"/>
</dbReference>
<sequence>MADEEERVLENQLELQLKEQRESLSALGDALASDPFNPQILAVHEELVEVIKETEEGLLNLKRARLLREPDSALNVSNQAAVEEVKAEALDPDDVEVEPLKEHRSYQVGSKCRFRYSDGRWYDGQVVTLNGSGSAKISFLTPTSENMLICKFFLQQRCRFGANCRLSHDQSLTLISSLKKYAPTMWEPSMVGSSIWAVPDGKVGIWREAELESWNDELRTGKVVFRDDGSSAELGVEALTLSEYAQISDDEESELSSEESDSSDYEEESPKGLGFLESTALQKGIQTETTIFAKWENHTRGVASKMMANMGYREGMGLGASGQGMLNPISVKVLPPKLSLDHALESHENDEDKEKKGKKRSRGGKRKREKKFAEAARAAKEEEESRPDVFSLINNQLAMHSEAVNGGSTKKQQKKGSGEEKKVDRKALVAYDDEVKELKLRVVKLEEMVSRNRNEKAVYEAAMRKLIETRKALAEAEAVHASASNAVVSKEKEKKWLKF</sequence>
<gene>
    <name evidence="9" type="ORF">ES332_D05G068000v1</name>
</gene>
<evidence type="ECO:0000256" key="6">
    <source>
        <dbReference type="SAM" id="MobiDB-lite"/>
    </source>
</evidence>
<evidence type="ECO:0000256" key="1">
    <source>
        <dbReference type="ARBA" id="ARBA00022723"/>
    </source>
</evidence>
<protein>
    <recommendedName>
        <fullName evidence="11">Zinc finger CCCH domain-containing protein 18</fullName>
    </recommendedName>
</protein>
<dbReference type="SMART" id="SM00356">
    <property type="entry name" value="ZnF_C3H1"/>
    <property type="match status" value="1"/>
</dbReference>
<dbReference type="Gene3D" id="4.10.1000.10">
    <property type="entry name" value="Zinc finger, CCCH-type"/>
    <property type="match status" value="1"/>
</dbReference>